<keyword evidence="1" id="KW-1133">Transmembrane helix</keyword>
<sequence length="54" mass="5711">MDNSTAKSIGIFLQLIGAVTILWGIIAGNPAGAIGVLVALIGRVLAEKWDDWFN</sequence>
<keyword evidence="1" id="KW-0812">Transmembrane</keyword>
<name>W0F1T3_9BACT</name>
<dbReference type="AlphaFoldDB" id="W0F1T3"/>
<dbReference type="KEGG" id="nso:NIASO_00430"/>
<keyword evidence="3" id="KW-1185">Reference proteome</keyword>
<protein>
    <submittedName>
        <fullName evidence="2">Uncharacterized protein</fullName>
    </submittedName>
</protein>
<reference evidence="2 3" key="1">
    <citation type="submission" date="2013-12" db="EMBL/GenBank/DDBJ databases">
        <authorList>
            <consortium name="DOE Joint Genome Institute"/>
            <person name="Eisen J."/>
            <person name="Huntemann M."/>
            <person name="Han J."/>
            <person name="Chen A."/>
            <person name="Kyrpides N."/>
            <person name="Mavromatis K."/>
            <person name="Markowitz V."/>
            <person name="Palaniappan K."/>
            <person name="Ivanova N."/>
            <person name="Schaumberg A."/>
            <person name="Pati A."/>
            <person name="Liolios K."/>
            <person name="Nordberg H.P."/>
            <person name="Cantor M.N."/>
            <person name="Hua S.X."/>
            <person name="Woyke T."/>
        </authorList>
    </citation>
    <scope>NUCLEOTIDE SEQUENCE [LARGE SCALE GENOMIC DNA]</scope>
    <source>
        <strain evidence="3">DSM 19437</strain>
    </source>
</reference>
<evidence type="ECO:0000313" key="2">
    <source>
        <dbReference type="EMBL" id="AHF17020.1"/>
    </source>
</evidence>
<accession>W0F1T3</accession>
<keyword evidence="1" id="KW-0472">Membrane</keyword>
<evidence type="ECO:0000256" key="1">
    <source>
        <dbReference type="SAM" id="Phobius"/>
    </source>
</evidence>
<dbReference type="STRING" id="929713.NIASO_00430"/>
<organism evidence="2 3">
    <name type="scientific">Niabella soli DSM 19437</name>
    <dbReference type="NCBI Taxonomy" id="929713"/>
    <lineage>
        <taxon>Bacteria</taxon>
        <taxon>Pseudomonadati</taxon>
        <taxon>Bacteroidota</taxon>
        <taxon>Chitinophagia</taxon>
        <taxon>Chitinophagales</taxon>
        <taxon>Chitinophagaceae</taxon>
        <taxon>Niabella</taxon>
    </lineage>
</organism>
<feature type="transmembrane region" description="Helical" evidence="1">
    <location>
        <begin position="12"/>
        <end position="45"/>
    </location>
</feature>
<gene>
    <name evidence="2" type="ORF">NIASO_00430</name>
</gene>
<dbReference type="RefSeq" id="WP_008582283.1">
    <property type="nucleotide sequence ID" value="NZ_CP007035.1"/>
</dbReference>
<evidence type="ECO:0000313" key="3">
    <source>
        <dbReference type="Proteomes" id="UP000003586"/>
    </source>
</evidence>
<proteinExistence type="predicted"/>
<dbReference type="Proteomes" id="UP000003586">
    <property type="component" value="Chromosome"/>
</dbReference>
<dbReference type="EMBL" id="CP007035">
    <property type="protein sequence ID" value="AHF17020.1"/>
    <property type="molecule type" value="Genomic_DNA"/>
</dbReference>
<dbReference type="HOGENOM" id="CLU_3045773_0_0_10"/>